<dbReference type="InterPro" id="IPR050664">
    <property type="entry name" value="Octanoyltrans_LipM/LipL"/>
</dbReference>
<accession>A0A7W5B1G1</accession>
<comment type="caution">
    <text evidence="2">The sequence shown here is derived from an EMBL/GenBank/DDBJ whole genome shotgun (WGS) entry which is preliminary data.</text>
</comment>
<protein>
    <submittedName>
        <fullName evidence="2">Octanoyl-[GcvH]:protein N-octanoyltransferase</fullName>
        <ecNumber evidence="2">2.3.1.204</ecNumber>
    </submittedName>
</protein>
<keyword evidence="2" id="KW-0808">Transferase</keyword>
<dbReference type="InterPro" id="IPR004143">
    <property type="entry name" value="BPL_LPL_catalytic"/>
</dbReference>
<name>A0A7W5B1G1_9BACL</name>
<dbReference type="EC" id="2.3.1.204" evidence="2"/>
<dbReference type="Gene3D" id="3.30.930.10">
    <property type="entry name" value="Bira Bifunctional Protein, Domain 2"/>
    <property type="match status" value="1"/>
</dbReference>
<dbReference type="GO" id="GO:0140096">
    <property type="term" value="F:catalytic activity, acting on a protein"/>
    <property type="evidence" value="ECO:0007669"/>
    <property type="project" value="UniProtKB-ARBA"/>
</dbReference>
<sequence>MSQSGAASVFHIWDHSAVPMEGDVLLPFGYEEWLCQEIGKGTLPPGVHLWRHRRAAVLGLRDRRLPHAEAAMQELAGDGWSVAVRNSGGAFVPLDEGVVNLALMLPNPEGKFSHHADFHRMVELLELTLAAWGLQAEAGEVQGAYCPGEYDVAVRGRKFCGIAQRRQVRASSVQAFVVASGSGAYLAGLAKNFYETASGGLAGLEYPEVELSSTASLAEQASEATLTAEGFVAELKRIFIHIGGIETPPPVPPAGEIERLAAAIRERYDRG</sequence>
<dbReference type="Proteomes" id="UP000570361">
    <property type="component" value="Unassembled WGS sequence"/>
</dbReference>
<dbReference type="RefSeq" id="WP_183602618.1">
    <property type="nucleotide sequence ID" value="NZ_JACHXK010000012.1"/>
</dbReference>
<dbReference type="InterPro" id="IPR045864">
    <property type="entry name" value="aa-tRNA-synth_II/BPL/LPL"/>
</dbReference>
<dbReference type="PANTHER" id="PTHR43679:SF2">
    <property type="entry name" value="OCTANOYL-[GCVH]:PROTEIN N-OCTANOYLTRANSFERASE"/>
    <property type="match status" value="1"/>
</dbReference>
<dbReference type="GO" id="GO:0016746">
    <property type="term" value="F:acyltransferase activity"/>
    <property type="evidence" value="ECO:0007669"/>
    <property type="project" value="UniProtKB-KW"/>
</dbReference>
<keyword evidence="3" id="KW-1185">Reference proteome</keyword>
<dbReference type="EMBL" id="JACHXK010000012">
    <property type="protein sequence ID" value="MBB3112502.1"/>
    <property type="molecule type" value="Genomic_DNA"/>
</dbReference>
<reference evidence="2 3" key="1">
    <citation type="submission" date="2020-08" db="EMBL/GenBank/DDBJ databases">
        <title>Genomic Encyclopedia of Type Strains, Phase III (KMG-III): the genomes of soil and plant-associated and newly described type strains.</title>
        <authorList>
            <person name="Whitman W."/>
        </authorList>
    </citation>
    <scope>NUCLEOTIDE SEQUENCE [LARGE SCALE GENOMIC DNA]</scope>
    <source>
        <strain evidence="2 3">CECT 5862</strain>
    </source>
</reference>
<evidence type="ECO:0000313" key="3">
    <source>
        <dbReference type="Proteomes" id="UP000570361"/>
    </source>
</evidence>
<gene>
    <name evidence="2" type="ORF">FHS18_004603</name>
</gene>
<dbReference type="AlphaFoldDB" id="A0A7W5B1G1"/>
<feature type="domain" description="BPL/LPL catalytic" evidence="1">
    <location>
        <begin position="41"/>
        <end position="225"/>
    </location>
</feature>
<dbReference type="PROSITE" id="PS51733">
    <property type="entry name" value="BPL_LPL_CATALYTIC"/>
    <property type="match status" value="1"/>
</dbReference>
<dbReference type="PANTHER" id="PTHR43679">
    <property type="entry name" value="OCTANOYLTRANSFERASE LIPM-RELATED"/>
    <property type="match status" value="1"/>
</dbReference>
<organism evidence="2 3">
    <name type="scientific">Paenibacillus phyllosphaerae</name>
    <dbReference type="NCBI Taxonomy" id="274593"/>
    <lineage>
        <taxon>Bacteria</taxon>
        <taxon>Bacillati</taxon>
        <taxon>Bacillota</taxon>
        <taxon>Bacilli</taxon>
        <taxon>Bacillales</taxon>
        <taxon>Paenibacillaceae</taxon>
        <taxon>Paenibacillus</taxon>
    </lineage>
</organism>
<proteinExistence type="predicted"/>
<keyword evidence="2" id="KW-0012">Acyltransferase</keyword>
<evidence type="ECO:0000313" key="2">
    <source>
        <dbReference type="EMBL" id="MBB3112502.1"/>
    </source>
</evidence>
<evidence type="ECO:0000259" key="1">
    <source>
        <dbReference type="PROSITE" id="PS51733"/>
    </source>
</evidence>
<dbReference type="Pfam" id="PF21948">
    <property type="entry name" value="LplA-B_cat"/>
    <property type="match status" value="1"/>
</dbReference>
<dbReference type="SUPFAM" id="SSF55681">
    <property type="entry name" value="Class II aaRS and biotin synthetases"/>
    <property type="match status" value="1"/>
</dbReference>
<dbReference type="GO" id="GO:0009249">
    <property type="term" value="P:protein lipoylation"/>
    <property type="evidence" value="ECO:0007669"/>
    <property type="project" value="UniProtKB-ARBA"/>
</dbReference>